<comment type="caution">
    <text evidence="1">The sequence shown here is derived from an EMBL/GenBank/DDBJ whole genome shotgun (WGS) entry which is preliminary data.</text>
</comment>
<gene>
    <name evidence="1" type="ORF">NLG97_g2041</name>
</gene>
<protein>
    <submittedName>
        <fullName evidence="1">Uncharacterized protein</fullName>
    </submittedName>
</protein>
<proteinExistence type="predicted"/>
<organism evidence="1 2">
    <name type="scientific">Lecanicillium saksenae</name>
    <dbReference type="NCBI Taxonomy" id="468837"/>
    <lineage>
        <taxon>Eukaryota</taxon>
        <taxon>Fungi</taxon>
        <taxon>Dikarya</taxon>
        <taxon>Ascomycota</taxon>
        <taxon>Pezizomycotina</taxon>
        <taxon>Sordariomycetes</taxon>
        <taxon>Hypocreomycetidae</taxon>
        <taxon>Hypocreales</taxon>
        <taxon>Cordycipitaceae</taxon>
        <taxon>Lecanicillium</taxon>
    </lineage>
</organism>
<dbReference type="EMBL" id="JANAKD010000124">
    <property type="protein sequence ID" value="KAJ3497258.1"/>
    <property type="molecule type" value="Genomic_DNA"/>
</dbReference>
<evidence type="ECO:0000313" key="2">
    <source>
        <dbReference type="Proteomes" id="UP001148737"/>
    </source>
</evidence>
<evidence type="ECO:0000313" key="1">
    <source>
        <dbReference type="EMBL" id="KAJ3497258.1"/>
    </source>
</evidence>
<dbReference type="Proteomes" id="UP001148737">
    <property type="component" value="Unassembled WGS sequence"/>
</dbReference>
<reference evidence="1" key="1">
    <citation type="submission" date="2022-07" db="EMBL/GenBank/DDBJ databases">
        <title>Genome Sequence of Lecanicillium saksenae.</title>
        <authorList>
            <person name="Buettner E."/>
        </authorList>
    </citation>
    <scope>NUCLEOTIDE SEQUENCE</scope>
    <source>
        <strain evidence="1">VT-O1</strain>
    </source>
</reference>
<accession>A0ACC1R5B8</accession>
<sequence length="745" mass="84801">MPIVGNRRKSHERLRPGEAAVGLDLGTTGARACIIYDKHAENISSSDQLCDSSRSDSDVNFGASVNPFQFDDEVTPTVRQDAEMIPLKFTLYVLQILEKRQKTPRSRYETEVRRDIPQIKTFFTRYDAAMEEHKRQAIQRLEHAFTRLLERIEEQTRSKAEMHQLSTKRVIATIPSTWTRWMQAYYAMTLAIVWKLDTDSIDIIYESEAIANLLLNRYKNLRSARSGLRFLVLIDLGGHTLNINTYFFKRHYSDPTRFSVYGMENDICVHGGMELHASLVKARILQEIESGTLKVPRNKQREIFAQYMSSYRDQRMNLQGQEFFLYAALTPGNSVAVKFDEDEAKIMHQKCFDEALKAISRHFDEVAEYGEPQSTQVVLTGGSFRNTHLMAVVQEKIKNYGFVHRDSRQLSLDAKQAGDVAVGAGCAFLNAQPVKEFVHLASFAVQQSNDGSKPDAVIWDNGISQMTRVYLPGTQGTERFITCCPVPETAGATTIDVQSTYRLALLPRSLTAGYYRIRMEYLDALQSPTGCDVVRIWYKKELKHDTNLEEKFEFPIYYDFGPRVCFDDIDKRPRHRRNRQRACAQGNEDNAQHSAEAHLPLSELESRLQTELKERMKSWTDEKTTIAVPSGLQQQQGTQITAEEDKPAPSRMIRITRGRKRHASSSLPVPSNRRKGTECATGDTVDGQHTRAAPWPSSSSSSVDAVPEDRHTAQKRRKQPIYEAGFGDDMQDLVCLGKTHATFIR</sequence>
<name>A0ACC1R5B8_9HYPO</name>
<keyword evidence="2" id="KW-1185">Reference proteome</keyword>